<evidence type="ECO:0000259" key="8">
    <source>
        <dbReference type="Pfam" id="PF01435"/>
    </source>
</evidence>
<dbReference type="RefSeq" id="WP_264983474.1">
    <property type="nucleotide sequence ID" value="NZ_AP026708.1"/>
</dbReference>
<evidence type="ECO:0000256" key="6">
    <source>
        <dbReference type="RuleBase" id="RU003983"/>
    </source>
</evidence>
<dbReference type="InterPro" id="IPR051156">
    <property type="entry name" value="Mito/Outer_Membr_Metalloprot"/>
</dbReference>
<sequence length="299" mass="32402">MNRRQFIKAASILTPALIGSTATLSLASFLDDLTDVVPDEVTSVFKSGKKIVSGFDDITPEQEHYLGRSVAAVILSRYPYSQHRSAQKYVNLLGQSLAQVSDRPETFGGYHFLVLDSDEINALSAPGGFIFVTKGLIRCCRTEDAMAAILAHEIGHVQRQHGLQAIQESRITDGVTTLAIVGTSTMAGGTLGELTQTFDDSIKDITTTMIDSGYSRSFENEADADSVTIMQRIGYDPNAVIDMLKEMQVRLKPDGKGFAKTHPSPGDRIKTVQKILGGYKQPAESNARAARLASMTKGL</sequence>
<gene>
    <name evidence="9" type="ORF">JCM14722_09610</name>
</gene>
<evidence type="ECO:0000256" key="4">
    <source>
        <dbReference type="ARBA" id="ARBA00022833"/>
    </source>
</evidence>
<keyword evidence="7" id="KW-0732">Signal</keyword>
<dbReference type="EMBL" id="AP026708">
    <property type="protein sequence ID" value="BDQ33419.1"/>
    <property type="molecule type" value="Genomic_DNA"/>
</dbReference>
<comment type="cofactor">
    <cofactor evidence="6">
        <name>Zn(2+)</name>
        <dbReference type="ChEBI" id="CHEBI:29105"/>
    </cofactor>
    <text evidence="6">Binds 1 zinc ion per subunit.</text>
</comment>
<keyword evidence="1 6" id="KW-0645">Protease</keyword>
<reference evidence="9" key="1">
    <citation type="submission" date="2022-08" db="EMBL/GenBank/DDBJ databases">
        <title>Genome Sequence of the sulphate-reducing bacterium, Pseudodesulfovibrio portus JCM14722.</title>
        <authorList>
            <person name="Kondo R."/>
            <person name="Kataoka T."/>
        </authorList>
    </citation>
    <scope>NUCLEOTIDE SEQUENCE</scope>
    <source>
        <strain evidence="9">JCM 14722</strain>
    </source>
</reference>
<comment type="similarity">
    <text evidence="6">Belongs to the peptidase M48 family.</text>
</comment>
<feature type="chain" id="PRO_5047082867" evidence="7">
    <location>
        <begin position="28"/>
        <end position="299"/>
    </location>
</feature>
<evidence type="ECO:0000256" key="3">
    <source>
        <dbReference type="ARBA" id="ARBA00022801"/>
    </source>
</evidence>
<dbReference type="PANTHER" id="PTHR22726">
    <property type="entry name" value="METALLOENDOPEPTIDASE OMA1"/>
    <property type="match status" value="1"/>
</dbReference>
<keyword evidence="2" id="KW-0479">Metal-binding</keyword>
<dbReference type="Gene3D" id="3.30.2010.10">
    <property type="entry name" value="Metalloproteases ('zincins'), catalytic domain"/>
    <property type="match status" value="1"/>
</dbReference>
<evidence type="ECO:0000256" key="2">
    <source>
        <dbReference type="ARBA" id="ARBA00022723"/>
    </source>
</evidence>
<keyword evidence="4 6" id="KW-0862">Zinc</keyword>
<evidence type="ECO:0000313" key="9">
    <source>
        <dbReference type="EMBL" id="BDQ33419.1"/>
    </source>
</evidence>
<keyword evidence="10" id="KW-1185">Reference proteome</keyword>
<proteinExistence type="inferred from homology"/>
<organism evidence="9 10">
    <name type="scientific">Pseudodesulfovibrio portus</name>
    <dbReference type="NCBI Taxonomy" id="231439"/>
    <lineage>
        <taxon>Bacteria</taxon>
        <taxon>Pseudomonadati</taxon>
        <taxon>Thermodesulfobacteriota</taxon>
        <taxon>Desulfovibrionia</taxon>
        <taxon>Desulfovibrionales</taxon>
        <taxon>Desulfovibrionaceae</taxon>
    </lineage>
</organism>
<accession>A0ABM8APY2</accession>
<name>A0ABM8APY2_9BACT</name>
<feature type="signal peptide" evidence="7">
    <location>
        <begin position="1"/>
        <end position="27"/>
    </location>
</feature>
<feature type="domain" description="Peptidase M48" evidence="8">
    <location>
        <begin position="87"/>
        <end position="274"/>
    </location>
</feature>
<dbReference type="Proteomes" id="UP001061361">
    <property type="component" value="Chromosome"/>
</dbReference>
<keyword evidence="3 6" id="KW-0378">Hydrolase</keyword>
<dbReference type="PANTHER" id="PTHR22726:SF1">
    <property type="entry name" value="METALLOENDOPEPTIDASE OMA1, MITOCHONDRIAL"/>
    <property type="match status" value="1"/>
</dbReference>
<dbReference type="InterPro" id="IPR001915">
    <property type="entry name" value="Peptidase_M48"/>
</dbReference>
<evidence type="ECO:0000256" key="5">
    <source>
        <dbReference type="ARBA" id="ARBA00023049"/>
    </source>
</evidence>
<evidence type="ECO:0000313" key="10">
    <source>
        <dbReference type="Proteomes" id="UP001061361"/>
    </source>
</evidence>
<keyword evidence="5 6" id="KW-0482">Metalloprotease</keyword>
<dbReference type="Pfam" id="PF01435">
    <property type="entry name" value="Peptidase_M48"/>
    <property type="match status" value="1"/>
</dbReference>
<evidence type="ECO:0000256" key="1">
    <source>
        <dbReference type="ARBA" id="ARBA00022670"/>
    </source>
</evidence>
<protein>
    <submittedName>
        <fullName evidence="9">Peptidase M48</fullName>
    </submittedName>
</protein>
<evidence type="ECO:0000256" key="7">
    <source>
        <dbReference type="SAM" id="SignalP"/>
    </source>
</evidence>